<evidence type="ECO:0000259" key="2">
    <source>
        <dbReference type="SMART" id="SM00460"/>
    </source>
</evidence>
<dbReference type="RefSeq" id="WP_197009015.1">
    <property type="nucleotide sequence ID" value="NZ_BAABES010000014.1"/>
</dbReference>
<gene>
    <name evidence="3" type="ORF">IW256_000063</name>
</gene>
<dbReference type="EMBL" id="JADOUA010000001">
    <property type="protein sequence ID" value="MBG6085950.1"/>
    <property type="molecule type" value="Genomic_DNA"/>
</dbReference>
<accession>A0A931DFK2</accession>
<dbReference type="SUPFAM" id="SSF54001">
    <property type="entry name" value="Cysteine proteinases"/>
    <property type="match status" value="1"/>
</dbReference>
<feature type="region of interest" description="Disordered" evidence="1">
    <location>
        <begin position="122"/>
        <end position="147"/>
    </location>
</feature>
<sequence length="321" mass="34650">MTSTDVSPLVGRLRLIPDTARRFAVGASAARSFYRLEPELLERLLDAGLPHVGRGPDRLFDDYDLSNSALHLGRMSVQRRAIRSWANSLRTNAAAASTRYRLTVLAPCPAPGHPGPCRYLFPETPETSETSGDGSADTPADGSVDGRAAGTVQRACVRERPDDPLLVLDVVQRGDWPEAGTRVRELVAEHGAADFFMLPEAVRWDPGFFAATGMSDCGGCAARLVRAAAAHGLDARFSFGVLVAKPYSIAHCWAEFRTGGGWTPVDPMLMRILTDWGGLDPAQADPCRSPGPVLHRLADHVAKLVDHNGIWAPVSLPTERL</sequence>
<comment type="caution">
    <text evidence="3">The sequence shown here is derived from an EMBL/GenBank/DDBJ whole genome shotgun (WGS) entry which is preliminary data.</text>
</comment>
<keyword evidence="4" id="KW-1185">Reference proteome</keyword>
<protein>
    <recommendedName>
        <fullName evidence="2">Transglutaminase-like domain-containing protein</fullName>
    </recommendedName>
</protein>
<dbReference type="InterPro" id="IPR038765">
    <property type="entry name" value="Papain-like_cys_pep_sf"/>
</dbReference>
<evidence type="ECO:0000313" key="3">
    <source>
        <dbReference type="EMBL" id="MBG6085950.1"/>
    </source>
</evidence>
<dbReference type="AlphaFoldDB" id="A0A931DFK2"/>
<evidence type="ECO:0000256" key="1">
    <source>
        <dbReference type="SAM" id="MobiDB-lite"/>
    </source>
</evidence>
<organism evidence="3 4">
    <name type="scientific">Actinomadura viridis</name>
    <dbReference type="NCBI Taxonomy" id="58110"/>
    <lineage>
        <taxon>Bacteria</taxon>
        <taxon>Bacillati</taxon>
        <taxon>Actinomycetota</taxon>
        <taxon>Actinomycetes</taxon>
        <taxon>Streptosporangiales</taxon>
        <taxon>Thermomonosporaceae</taxon>
        <taxon>Actinomadura</taxon>
    </lineage>
</organism>
<reference evidence="3" key="1">
    <citation type="submission" date="2020-11" db="EMBL/GenBank/DDBJ databases">
        <title>Sequencing the genomes of 1000 actinobacteria strains.</title>
        <authorList>
            <person name="Klenk H.-P."/>
        </authorList>
    </citation>
    <scope>NUCLEOTIDE SEQUENCE</scope>
    <source>
        <strain evidence="3">DSM 43175</strain>
    </source>
</reference>
<name>A0A931DFK2_9ACTN</name>
<dbReference type="Proteomes" id="UP000614047">
    <property type="component" value="Unassembled WGS sequence"/>
</dbReference>
<dbReference type="SMART" id="SM00460">
    <property type="entry name" value="TGc"/>
    <property type="match status" value="1"/>
</dbReference>
<proteinExistence type="predicted"/>
<evidence type="ECO:0000313" key="4">
    <source>
        <dbReference type="Proteomes" id="UP000614047"/>
    </source>
</evidence>
<feature type="domain" description="Transglutaminase-like" evidence="2">
    <location>
        <begin position="209"/>
        <end position="269"/>
    </location>
</feature>
<dbReference type="InterPro" id="IPR002931">
    <property type="entry name" value="Transglutaminase-like"/>
</dbReference>
<dbReference type="Pfam" id="PF01841">
    <property type="entry name" value="Transglut_core"/>
    <property type="match status" value="1"/>
</dbReference>